<evidence type="ECO:0000256" key="3">
    <source>
        <dbReference type="ARBA" id="ARBA00022691"/>
    </source>
</evidence>
<evidence type="ECO:0000256" key="4">
    <source>
        <dbReference type="ARBA" id="ARBA00048391"/>
    </source>
</evidence>
<dbReference type="OrthoDB" id="9800643at2"/>
<dbReference type="GO" id="GO:0003676">
    <property type="term" value="F:nucleic acid binding"/>
    <property type="evidence" value="ECO:0007669"/>
    <property type="project" value="InterPro"/>
</dbReference>
<feature type="binding site" evidence="5">
    <location>
        <begin position="193"/>
        <end position="196"/>
    </location>
    <ligand>
        <name>substrate</name>
    </ligand>
</feature>
<dbReference type="InterPro" id="IPR050320">
    <property type="entry name" value="N5-glutamine_MTase"/>
</dbReference>
<keyword evidence="3 5" id="KW-0949">S-adenosyl-L-methionine</keyword>
<dbReference type="InterPro" id="IPR007848">
    <property type="entry name" value="Small_mtfrase_dom"/>
</dbReference>
<evidence type="ECO:0000259" key="7">
    <source>
        <dbReference type="Pfam" id="PF17827"/>
    </source>
</evidence>
<keyword evidence="9" id="KW-1185">Reference proteome</keyword>
<evidence type="ECO:0000259" key="6">
    <source>
        <dbReference type="Pfam" id="PF05175"/>
    </source>
</evidence>
<dbReference type="FunFam" id="3.40.50.150:FF:000053">
    <property type="entry name" value="Release factor glutamine methyltransferase"/>
    <property type="match status" value="1"/>
</dbReference>
<comment type="function">
    <text evidence="5">Methylates the class 1 translation termination release factors RF1/PrfA and RF2/PrfB on the glutamine residue of the universally conserved GGQ motif.</text>
</comment>
<dbReference type="GO" id="GO:0102559">
    <property type="term" value="F:peptide chain release factor N(5)-glutamine methyltransferase activity"/>
    <property type="evidence" value="ECO:0007669"/>
    <property type="project" value="UniProtKB-EC"/>
</dbReference>
<dbReference type="PANTHER" id="PTHR18895:SF74">
    <property type="entry name" value="MTRF1L RELEASE FACTOR GLUTAMINE METHYLTRANSFERASE"/>
    <property type="match status" value="1"/>
</dbReference>
<dbReference type="InterPro" id="IPR004556">
    <property type="entry name" value="HemK-like"/>
</dbReference>
<dbReference type="InterPro" id="IPR040758">
    <property type="entry name" value="PrmC_N"/>
</dbReference>
<dbReference type="Gene3D" id="1.10.8.10">
    <property type="entry name" value="DNA helicase RuvA subunit, C-terminal domain"/>
    <property type="match status" value="1"/>
</dbReference>
<dbReference type="GO" id="GO:0032259">
    <property type="term" value="P:methylation"/>
    <property type="evidence" value="ECO:0007669"/>
    <property type="project" value="UniProtKB-KW"/>
</dbReference>
<feature type="binding site" evidence="5">
    <location>
        <position position="193"/>
    </location>
    <ligand>
        <name>S-adenosyl-L-methionine</name>
        <dbReference type="ChEBI" id="CHEBI:59789"/>
    </ligand>
</feature>
<keyword evidence="1 5" id="KW-0489">Methyltransferase</keyword>
<feature type="binding site" evidence="5">
    <location>
        <position position="151"/>
    </location>
    <ligand>
        <name>S-adenosyl-L-methionine</name>
        <dbReference type="ChEBI" id="CHEBI:59789"/>
    </ligand>
</feature>
<evidence type="ECO:0000256" key="1">
    <source>
        <dbReference type="ARBA" id="ARBA00022603"/>
    </source>
</evidence>
<feature type="binding site" evidence="5">
    <location>
        <position position="178"/>
    </location>
    <ligand>
        <name>S-adenosyl-L-methionine</name>
        <dbReference type="ChEBI" id="CHEBI:59789"/>
    </ligand>
</feature>
<dbReference type="RefSeq" id="WP_130968260.1">
    <property type="nucleotide sequence ID" value="NZ_SIXI01000004.1"/>
</dbReference>
<dbReference type="EMBL" id="SIXI01000004">
    <property type="protein sequence ID" value="TBO30268.1"/>
    <property type="molecule type" value="Genomic_DNA"/>
</dbReference>
<dbReference type="CDD" id="cd02440">
    <property type="entry name" value="AdoMet_MTases"/>
    <property type="match status" value="1"/>
</dbReference>
<dbReference type="Pfam" id="PF05175">
    <property type="entry name" value="MTS"/>
    <property type="match status" value="1"/>
</dbReference>
<proteinExistence type="inferred from homology"/>
<sequence length="286" mass="30563">MSAPDTVAQALNHARRLGVDRLDAQLLLGHLLGGRSRTWLMAHDTDALPPGCFEAFDALLQRRLAHEPVAYLLGHKEFFGLPLQVGPGVLVPRPDTEVLVEWALDCLPDARKGHEDHAEPPRRVLDLGTGSGAIALAIQSQRPQAQVTAVDASDVALAVARANAQALQLPVRCLLGSWFEPVAGEVFDVIVSNPPYIAEGDPHLAALVHEPISALTAGPDGLSDLRHLVAQAHQHLAPGGWLLLEHGHDQHAPVKALLEATGFQQVSGRFDLGGHVRCTGGQTRPD</sequence>
<dbReference type="EC" id="2.1.1.297" evidence="5"/>
<dbReference type="Proteomes" id="UP000292120">
    <property type="component" value="Unassembled WGS sequence"/>
</dbReference>
<dbReference type="NCBIfam" id="TIGR00536">
    <property type="entry name" value="hemK_fam"/>
    <property type="match status" value="1"/>
</dbReference>
<dbReference type="HAMAP" id="MF_02126">
    <property type="entry name" value="RF_methyltr_PrmC"/>
    <property type="match status" value="1"/>
</dbReference>
<dbReference type="Gene3D" id="3.40.50.150">
    <property type="entry name" value="Vaccinia Virus protein VP39"/>
    <property type="match status" value="1"/>
</dbReference>
<reference evidence="8 9" key="1">
    <citation type="submission" date="2019-02" db="EMBL/GenBank/DDBJ databases">
        <title>Aquabacterium sp. strain KMB7.</title>
        <authorList>
            <person name="Chen W.-M."/>
        </authorList>
    </citation>
    <scope>NUCLEOTIDE SEQUENCE [LARGE SCALE GENOMIC DNA]</scope>
    <source>
        <strain evidence="8 9">KMB7</strain>
    </source>
</reference>
<feature type="domain" description="Release factor glutamine methyltransferase N-terminal" evidence="7">
    <location>
        <begin position="11"/>
        <end position="74"/>
    </location>
</feature>
<evidence type="ECO:0000313" key="8">
    <source>
        <dbReference type="EMBL" id="TBO30268.1"/>
    </source>
</evidence>
<feature type="domain" description="Methyltransferase small" evidence="6">
    <location>
        <begin position="121"/>
        <end position="204"/>
    </location>
</feature>
<dbReference type="InterPro" id="IPR019874">
    <property type="entry name" value="RF_methyltr_PrmC"/>
</dbReference>
<accession>A0A4Q9H2Z1</accession>
<dbReference type="NCBIfam" id="TIGR03534">
    <property type="entry name" value="RF_mod_PrmC"/>
    <property type="match status" value="1"/>
</dbReference>
<evidence type="ECO:0000313" key="9">
    <source>
        <dbReference type="Proteomes" id="UP000292120"/>
    </source>
</evidence>
<dbReference type="Pfam" id="PF17827">
    <property type="entry name" value="PrmC_N"/>
    <property type="match status" value="1"/>
</dbReference>
<comment type="catalytic activity">
    <reaction evidence="4 5">
        <text>L-glutaminyl-[peptide chain release factor] + S-adenosyl-L-methionine = N(5)-methyl-L-glutaminyl-[peptide chain release factor] + S-adenosyl-L-homocysteine + H(+)</text>
        <dbReference type="Rhea" id="RHEA:42896"/>
        <dbReference type="Rhea" id="RHEA-COMP:10271"/>
        <dbReference type="Rhea" id="RHEA-COMP:10272"/>
        <dbReference type="ChEBI" id="CHEBI:15378"/>
        <dbReference type="ChEBI" id="CHEBI:30011"/>
        <dbReference type="ChEBI" id="CHEBI:57856"/>
        <dbReference type="ChEBI" id="CHEBI:59789"/>
        <dbReference type="ChEBI" id="CHEBI:61891"/>
        <dbReference type="EC" id="2.1.1.297"/>
    </reaction>
</comment>
<comment type="caution">
    <text evidence="8">The sequence shown here is derived from an EMBL/GenBank/DDBJ whole genome shotgun (WGS) entry which is preliminary data.</text>
</comment>
<dbReference type="PANTHER" id="PTHR18895">
    <property type="entry name" value="HEMK METHYLTRANSFERASE"/>
    <property type="match status" value="1"/>
</dbReference>
<gene>
    <name evidence="5 8" type="primary">prmC</name>
    <name evidence="8" type="ORF">EYS42_11290</name>
</gene>
<evidence type="ECO:0000256" key="2">
    <source>
        <dbReference type="ARBA" id="ARBA00022679"/>
    </source>
</evidence>
<name>A0A4Q9H2Z1_9BURK</name>
<protein>
    <recommendedName>
        <fullName evidence="5">Release factor glutamine methyltransferase</fullName>
        <shortName evidence="5">RF MTase</shortName>
        <ecNumber evidence="5">2.1.1.297</ecNumber>
    </recommendedName>
    <alternativeName>
        <fullName evidence="5">N5-glutamine methyltransferase PrmC</fullName>
    </alternativeName>
    <alternativeName>
        <fullName evidence="5">Protein-(glutamine-N5) MTase PrmC</fullName>
    </alternativeName>
    <alternativeName>
        <fullName evidence="5">Protein-glutamine N-methyltransferase PrmC</fullName>
    </alternativeName>
</protein>
<dbReference type="InterPro" id="IPR029063">
    <property type="entry name" value="SAM-dependent_MTases_sf"/>
</dbReference>
<dbReference type="PROSITE" id="PS00092">
    <property type="entry name" value="N6_MTASE"/>
    <property type="match status" value="1"/>
</dbReference>
<evidence type="ECO:0000256" key="5">
    <source>
        <dbReference type="HAMAP-Rule" id="MF_02126"/>
    </source>
</evidence>
<dbReference type="AlphaFoldDB" id="A0A4Q9H2Z1"/>
<organism evidence="8 9">
    <name type="scientific">Aquabacterium lacunae</name>
    <dbReference type="NCBI Taxonomy" id="2528630"/>
    <lineage>
        <taxon>Bacteria</taxon>
        <taxon>Pseudomonadati</taxon>
        <taxon>Pseudomonadota</taxon>
        <taxon>Betaproteobacteria</taxon>
        <taxon>Burkholderiales</taxon>
        <taxon>Aquabacterium</taxon>
    </lineage>
</organism>
<comment type="similarity">
    <text evidence="5">Belongs to the protein N5-glutamine methyltransferase family. PrmC subfamily.</text>
</comment>
<feature type="binding site" evidence="5">
    <location>
        <begin position="128"/>
        <end position="132"/>
    </location>
    <ligand>
        <name>S-adenosyl-L-methionine</name>
        <dbReference type="ChEBI" id="CHEBI:59789"/>
    </ligand>
</feature>
<keyword evidence="2 5" id="KW-0808">Transferase</keyword>
<dbReference type="SUPFAM" id="SSF53335">
    <property type="entry name" value="S-adenosyl-L-methionine-dependent methyltransferases"/>
    <property type="match status" value="1"/>
</dbReference>
<dbReference type="InterPro" id="IPR002052">
    <property type="entry name" value="DNA_methylase_N6_adenine_CS"/>
</dbReference>